<protein>
    <recommendedName>
        <fullName evidence="4">Fungal-type protein kinase domain-containing protein</fullName>
    </recommendedName>
</protein>
<feature type="region of interest" description="Disordered" evidence="1">
    <location>
        <begin position="1"/>
        <end position="46"/>
    </location>
</feature>
<keyword evidence="3" id="KW-1185">Reference proteome</keyword>
<dbReference type="Proteomes" id="UP000245942">
    <property type="component" value="Unassembled WGS sequence"/>
</dbReference>
<evidence type="ECO:0000313" key="3">
    <source>
        <dbReference type="Proteomes" id="UP000245942"/>
    </source>
</evidence>
<proteinExistence type="predicted"/>
<organism evidence="2 3">
    <name type="scientific">Pseudomicrostroma glucosiphilum</name>
    <dbReference type="NCBI Taxonomy" id="1684307"/>
    <lineage>
        <taxon>Eukaryota</taxon>
        <taxon>Fungi</taxon>
        <taxon>Dikarya</taxon>
        <taxon>Basidiomycota</taxon>
        <taxon>Ustilaginomycotina</taxon>
        <taxon>Exobasidiomycetes</taxon>
        <taxon>Microstromatales</taxon>
        <taxon>Microstromatales incertae sedis</taxon>
        <taxon>Pseudomicrostroma</taxon>
    </lineage>
</organism>
<evidence type="ECO:0008006" key="4">
    <source>
        <dbReference type="Google" id="ProtNLM"/>
    </source>
</evidence>
<dbReference type="EMBL" id="KZ819331">
    <property type="protein sequence ID" value="PWN19380.1"/>
    <property type="molecule type" value="Genomic_DNA"/>
</dbReference>
<sequence length="576" mass="64377">MSTISSTKRPRSESAAEPSNPRESCPEYRSFFGPATETTSTKDNTEIRQKYLLPDVLLGTSAEQRKSAFQEVSLPSGTYEYTGSPPTSSSSTATRMLSEGVKEIEKHIEADANDRHYAGLYEMQTNAAVDQCASEPGTVAPGGVSSIQLTGLESLDVRPGPSKSRTPVFVDHGVGSRSTIPMLMKTSWQSSRLCSDELRMAFEVWRLSKKCELPFPPESLGLAEVPIPDFQTDNSEPLTTSGPGPHFPPRTVCVLMFRQPLGDMIGSQVLPHDLVHLHMELADQLLTLATHEFHYRDLNEGLLRDSDNTLLIIDWGKMRGNLSPRRQSGLTDAEATIDRATDDTRSANPLFLPTCSLKVASAIHSWNGAVTTASVDFQEALDTGAGHRAGLDSILARLAGLRNPLKKLAVHGHRHIDDLESAVFLHFWRMAYCGPSTPEPREFSALLQFGVKMQNLWSSDGNWTPVLRQYCSKAGREWIKLMRDLRDTIYNARVALDQSLSDSFEKQAKLNLDRLEVELLTLPWNNHQDVKHNLYSLFENRHLFDESRLNEIERKCFKKCSELLRNAEIAIKARRL</sequence>
<accession>A0A316U2F3</accession>
<dbReference type="AlphaFoldDB" id="A0A316U2F3"/>
<reference evidence="2 3" key="1">
    <citation type="journal article" date="2018" name="Mol. Biol. Evol.">
        <title>Broad Genomic Sampling Reveals a Smut Pathogenic Ancestry of the Fungal Clade Ustilaginomycotina.</title>
        <authorList>
            <person name="Kijpornyongpan T."/>
            <person name="Mondo S.J."/>
            <person name="Barry K."/>
            <person name="Sandor L."/>
            <person name="Lee J."/>
            <person name="Lipzen A."/>
            <person name="Pangilinan J."/>
            <person name="LaButti K."/>
            <person name="Hainaut M."/>
            <person name="Henrissat B."/>
            <person name="Grigoriev I.V."/>
            <person name="Spatafora J.W."/>
            <person name="Aime M.C."/>
        </authorList>
    </citation>
    <scope>NUCLEOTIDE SEQUENCE [LARGE SCALE GENOMIC DNA]</scope>
    <source>
        <strain evidence="2 3">MCA 4718</strain>
    </source>
</reference>
<evidence type="ECO:0000313" key="2">
    <source>
        <dbReference type="EMBL" id="PWN19380.1"/>
    </source>
</evidence>
<gene>
    <name evidence="2" type="ORF">BCV69DRAFT_313645</name>
</gene>
<dbReference type="RefSeq" id="XP_025346540.1">
    <property type="nucleotide sequence ID" value="XM_025495051.1"/>
</dbReference>
<evidence type="ECO:0000256" key="1">
    <source>
        <dbReference type="SAM" id="MobiDB-lite"/>
    </source>
</evidence>
<name>A0A316U2F3_9BASI</name>
<dbReference type="GeneID" id="37016785"/>